<evidence type="ECO:0000313" key="3">
    <source>
        <dbReference type="Proteomes" id="UP000031668"/>
    </source>
</evidence>
<protein>
    <recommendedName>
        <fullName evidence="4">Retropepsins domain-containing protein</fullName>
    </recommendedName>
</protein>
<comment type="caution">
    <text evidence="2">The sequence shown here is derived from an EMBL/GenBank/DDBJ whole genome shotgun (WGS) entry which is preliminary data.</text>
</comment>
<dbReference type="Proteomes" id="UP000031668">
    <property type="component" value="Unassembled WGS sequence"/>
</dbReference>
<feature type="transmembrane region" description="Helical" evidence="1">
    <location>
        <begin position="94"/>
        <end position="114"/>
    </location>
</feature>
<dbReference type="CDD" id="cd00303">
    <property type="entry name" value="retropepsin_like"/>
    <property type="match status" value="1"/>
</dbReference>
<sequence>MMSNTYISNRPSNAKKINAVVTTLKGSLVPALVDTGSVRSIVIVDKVPEFKHTGSTIRWSCANGERILIVGKVKLTIDINHHVYSHEFLVSSNLSIPAVIGITFLGLYNFAIYTHNCVIKALKKGNVCLVVDSTIEKKNTHHIFNVDYNLSRANRIAMLSVLQLHKFSFSSHKGDYGKSNIPLIG</sequence>
<gene>
    <name evidence="2" type="ORF">RF11_03630</name>
</gene>
<dbReference type="AlphaFoldDB" id="A0A0C2INB7"/>
<evidence type="ECO:0008006" key="4">
    <source>
        <dbReference type="Google" id="ProtNLM"/>
    </source>
</evidence>
<reference evidence="2 3" key="1">
    <citation type="journal article" date="2014" name="Genome Biol. Evol.">
        <title>The genome of the myxosporean Thelohanellus kitauei shows adaptations to nutrient acquisition within its fish host.</title>
        <authorList>
            <person name="Yang Y."/>
            <person name="Xiong J."/>
            <person name="Zhou Z."/>
            <person name="Huo F."/>
            <person name="Miao W."/>
            <person name="Ran C."/>
            <person name="Liu Y."/>
            <person name="Zhang J."/>
            <person name="Feng J."/>
            <person name="Wang M."/>
            <person name="Wang M."/>
            <person name="Wang L."/>
            <person name="Yao B."/>
        </authorList>
    </citation>
    <scope>NUCLEOTIDE SEQUENCE [LARGE SCALE GENOMIC DNA]</scope>
    <source>
        <strain evidence="2">Wuqing</strain>
    </source>
</reference>
<dbReference type="SUPFAM" id="SSF50630">
    <property type="entry name" value="Acid proteases"/>
    <property type="match status" value="1"/>
</dbReference>
<evidence type="ECO:0000313" key="2">
    <source>
        <dbReference type="EMBL" id="KII66969.1"/>
    </source>
</evidence>
<keyword evidence="3" id="KW-1185">Reference proteome</keyword>
<evidence type="ECO:0000256" key="1">
    <source>
        <dbReference type="SAM" id="Phobius"/>
    </source>
</evidence>
<keyword evidence="1" id="KW-0812">Transmembrane</keyword>
<accession>A0A0C2INB7</accession>
<keyword evidence="1" id="KW-0472">Membrane</keyword>
<dbReference type="InterPro" id="IPR021109">
    <property type="entry name" value="Peptidase_aspartic_dom_sf"/>
</dbReference>
<keyword evidence="1" id="KW-1133">Transmembrane helix</keyword>
<name>A0A0C2INB7_THEKT</name>
<proteinExistence type="predicted"/>
<dbReference type="Gene3D" id="2.40.70.10">
    <property type="entry name" value="Acid Proteases"/>
    <property type="match status" value="1"/>
</dbReference>
<organism evidence="2 3">
    <name type="scientific">Thelohanellus kitauei</name>
    <name type="common">Myxosporean</name>
    <dbReference type="NCBI Taxonomy" id="669202"/>
    <lineage>
        <taxon>Eukaryota</taxon>
        <taxon>Metazoa</taxon>
        <taxon>Cnidaria</taxon>
        <taxon>Myxozoa</taxon>
        <taxon>Myxosporea</taxon>
        <taxon>Bivalvulida</taxon>
        <taxon>Platysporina</taxon>
        <taxon>Myxobolidae</taxon>
        <taxon>Thelohanellus</taxon>
    </lineage>
</organism>
<dbReference type="EMBL" id="JWZT01003367">
    <property type="protein sequence ID" value="KII66969.1"/>
    <property type="molecule type" value="Genomic_DNA"/>
</dbReference>